<dbReference type="EMBL" id="JAGPXC010000002">
    <property type="protein sequence ID" value="KAH6657423.1"/>
    <property type="molecule type" value="Genomic_DNA"/>
</dbReference>
<protein>
    <submittedName>
        <fullName evidence="2">Uncharacterized protein</fullName>
    </submittedName>
</protein>
<name>A0A9P9A0M4_9PEZI</name>
<comment type="caution">
    <text evidence="2">The sequence shown here is derived from an EMBL/GenBank/DDBJ whole genome shotgun (WGS) entry which is preliminary data.</text>
</comment>
<evidence type="ECO:0000313" key="2">
    <source>
        <dbReference type="EMBL" id="KAH6657423.1"/>
    </source>
</evidence>
<dbReference type="AlphaFoldDB" id="A0A9P9A0M4"/>
<keyword evidence="3" id="KW-1185">Reference proteome</keyword>
<evidence type="ECO:0000313" key="3">
    <source>
        <dbReference type="Proteomes" id="UP000758603"/>
    </source>
</evidence>
<accession>A0A9P9A0M4</accession>
<gene>
    <name evidence="2" type="ORF">BKA67DRAFT_532633</name>
</gene>
<proteinExistence type="predicted"/>
<organism evidence="2 3">
    <name type="scientific">Truncatella angustata</name>
    <dbReference type="NCBI Taxonomy" id="152316"/>
    <lineage>
        <taxon>Eukaryota</taxon>
        <taxon>Fungi</taxon>
        <taxon>Dikarya</taxon>
        <taxon>Ascomycota</taxon>
        <taxon>Pezizomycotina</taxon>
        <taxon>Sordariomycetes</taxon>
        <taxon>Xylariomycetidae</taxon>
        <taxon>Amphisphaeriales</taxon>
        <taxon>Sporocadaceae</taxon>
        <taxon>Truncatella</taxon>
    </lineage>
</organism>
<feature type="region of interest" description="Disordered" evidence="1">
    <location>
        <begin position="51"/>
        <end position="116"/>
    </location>
</feature>
<dbReference type="RefSeq" id="XP_045961657.1">
    <property type="nucleotide sequence ID" value="XM_046099561.1"/>
</dbReference>
<sequence>MCPAIRKPEVARYMYRYYARGEFNLFRVTKDADGYVSSYASMGMRGASLSHRKYTQSSDKENMINVENEPMTRSNSHRNAGGLGVSDRRRSARAPYDHESPSKGISRRQQTDQAVWDRHTGRIATIALTPEATHYY</sequence>
<dbReference type="Proteomes" id="UP000758603">
    <property type="component" value="Unassembled WGS sequence"/>
</dbReference>
<evidence type="ECO:0000256" key="1">
    <source>
        <dbReference type="SAM" id="MobiDB-lite"/>
    </source>
</evidence>
<dbReference type="GeneID" id="70128453"/>
<reference evidence="2" key="1">
    <citation type="journal article" date="2021" name="Nat. Commun.">
        <title>Genetic determinants of endophytism in the Arabidopsis root mycobiome.</title>
        <authorList>
            <person name="Mesny F."/>
            <person name="Miyauchi S."/>
            <person name="Thiergart T."/>
            <person name="Pickel B."/>
            <person name="Atanasova L."/>
            <person name="Karlsson M."/>
            <person name="Huettel B."/>
            <person name="Barry K.W."/>
            <person name="Haridas S."/>
            <person name="Chen C."/>
            <person name="Bauer D."/>
            <person name="Andreopoulos W."/>
            <person name="Pangilinan J."/>
            <person name="LaButti K."/>
            <person name="Riley R."/>
            <person name="Lipzen A."/>
            <person name="Clum A."/>
            <person name="Drula E."/>
            <person name="Henrissat B."/>
            <person name="Kohler A."/>
            <person name="Grigoriev I.V."/>
            <person name="Martin F.M."/>
            <person name="Hacquard S."/>
        </authorList>
    </citation>
    <scope>NUCLEOTIDE SEQUENCE</scope>
    <source>
        <strain evidence="2">MPI-SDFR-AT-0073</strain>
    </source>
</reference>